<proteinExistence type="predicted"/>
<name>A0A4U6X6K7_9PEZI</name>
<keyword evidence="3" id="KW-1185">Reference proteome</keyword>
<evidence type="ECO:0000256" key="1">
    <source>
        <dbReference type="SAM" id="SignalP"/>
    </source>
</evidence>
<evidence type="ECO:0000313" key="3">
    <source>
        <dbReference type="Proteomes" id="UP000310108"/>
    </source>
</evidence>
<feature type="chain" id="PRO_5020560865" evidence="1">
    <location>
        <begin position="22"/>
        <end position="167"/>
    </location>
</feature>
<dbReference type="EMBL" id="PJEX01000338">
    <property type="protein sequence ID" value="TKW51068.1"/>
    <property type="molecule type" value="Genomic_DNA"/>
</dbReference>
<accession>A0A4U6X6K7</accession>
<evidence type="ECO:0000313" key="2">
    <source>
        <dbReference type="EMBL" id="TKW51068.1"/>
    </source>
</evidence>
<dbReference type="Proteomes" id="UP000310108">
    <property type="component" value="Unassembled WGS sequence"/>
</dbReference>
<gene>
    <name evidence="2" type="ORF">CTA1_9469</name>
</gene>
<keyword evidence="1" id="KW-0732">Signal</keyword>
<reference evidence="2 3" key="1">
    <citation type="journal article" date="2019" name="PLoS ONE">
        <title>Comparative genome analysis indicates high evolutionary potential of pathogenicity genes in Colletotrichum tanaceti.</title>
        <authorList>
            <person name="Lelwala R.V."/>
            <person name="Korhonen P.K."/>
            <person name="Young N.D."/>
            <person name="Scott J.B."/>
            <person name="Ades P.A."/>
            <person name="Gasser R.B."/>
            <person name="Taylor P.W.J."/>
        </authorList>
    </citation>
    <scope>NUCLEOTIDE SEQUENCE [LARGE SCALE GENOMIC DNA]</scope>
    <source>
        <strain evidence="2">BRIP57314</strain>
    </source>
</reference>
<feature type="signal peptide" evidence="1">
    <location>
        <begin position="1"/>
        <end position="21"/>
    </location>
</feature>
<comment type="caution">
    <text evidence="2">The sequence shown here is derived from an EMBL/GenBank/DDBJ whole genome shotgun (WGS) entry which is preliminary data.</text>
</comment>
<sequence>MRSTAATAFLAAFLAASPILASVSSPNYPLFELRKRIWPMPYYFCRQMVCDLEFCYNDDHDPWELVNTAMSSYYGADCGQFKNWEPLEPAERCDNGQRRGRATFQINRRIVAIGTKFDVSHNRTADEDVSPAGRGFVFGTCRTGKGVKCECNKWYNPEKRDCSAPCP</sequence>
<organism evidence="2 3">
    <name type="scientific">Colletotrichum tanaceti</name>
    <dbReference type="NCBI Taxonomy" id="1306861"/>
    <lineage>
        <taxon>Eukaryota</taxon>
        <taxon>Fungi</taxon>
        <taxon>Dikarya</taxon>
        <taxon>Ascomycota</taxon>
        <taxon>Pezizomycotina</taxon>
        <taxon>Sordariomycetes</taxon>
        <taxon>Hypocreomycetidae</taxon>
        <taxon>Glomerellales</taxon>
        <taxon>Glomerellaceae</taxon>
        <taxon>Colletotrichum</taxon>
        <taxon>Colletotrichum destructivum species complex</taxon>
    </lineage>
</organism>
<protein>
    <submittedName>
        <fullName evidence="2">Uncharacterized protein</fullName>
    </submittedName>
</protein>
<dbReference type="AlphaFoldDB" id="A0A4U6X6K7"/>